<dbReference type="InterPro" id="IPR036412">
    <property type="entry name" value="HAD-like_sf"/>
</dbReference>
<keyword evidence="10" id="KW-0547">Nucleotide-binding</keyword>
<reference evidence="13 14" key="1">
    <citation type="submission" date="2019-08" db="EMBL/GenBank/DDBJ databases">
        <title>Archangium and Cystobacter genomes.</title>
        <authorList>
            <person name="Chen I.-C.K."/>
            <person name="Wielgoss S."/>
        </authorList>
    </citation>
    <scope>NUCLEOTIDE SEQUENCE [LARGE SCALE GENOMIC DNA]</scope>
    <source>
        <strain evidence="13 14">Cbm 6</strain>
    </source>
</reference>
<evidence type="ECO:0000313" key="14">
    <source>
        <dbReference type="Proteomes" id="UP001611383"/>
    </source>
</evidence>
<protein>
    <recommendedName>
        <fullName evidence="8">P-type Zn(2+) transporter</fullName>
        <ecNumber evidence="8">7.2.2.12</ecNumber>
    </recommendedName>
</protein>
<dbReference type="InterPro" id="IPR044492">
    <property type="entry name" value="P_typ_ATPase_HD_dom"/>
</dbReference>
<keyword evidence="3" id="KW-0812">Transmembrane</keyword>
<dbReference type="InterPro" id="IPR059000">
    <property type="entry name" value="ATPase_P-type_domA"/>
</dbReference>
<evidence type="ECO:0000256" key="8">
    <source>
        <dbReference type="ARBA" id="ARBA00039097"/>
    </source>
</evidence>
<dbReference type="SUPFAM" id="SSF81653">
    <property type="entry name" value="Calcium ATPase, transduction domain A"/>
    <property type="match status" value="1"/>
</dbReference>
<keyword evidence="10" id="KW-0067">ATP-binding</keyword>
<dbReference type="InterPro" id="IPR027256">
    <property type="entry name" value="P-typ_ATPase_IB"/>
</dbReference>
<evidence type="ECO:0000256" key="2">
    <source>
        <dbReference type="ARBA" id="ARBA00006024"/>
    </source>
</evidence>
<dbReference type="NCBIfam" id="TIGR01494">
    <property type="entry name" value="ATPase_P-type"/>
    <property type="match status" value="1"/>
</dbReference>
<dbReference type="NCBIfam" id="TIGR01511">
    <property type="entry name" value="ATPase-IB1_Cu"/>
    <property type="match status" value="1"/>
</dbReference>
<proteinExistence type="inferred from homology"/>
<dbReference type="PROSITE" id="PS01229">
    <property type="entry name" value="COF_2"/>
    <property type="match status" value="1"/>
</dbReference>
<dbReference type="PRINTS" id="PR00119">
    <property type="entry name" value="CATATPASE"/>
</dbReference>
<dbReference type="SUPFAM" id="SSF56784">
    <property type="entry name" value="HAD-like"/>
    <property type="match status" value="1"/>
</dbReference>
<dbReference type="Gene3D" id="3.40.50.1000">
    <property type="entry name" value="HAD superfamily/HAD-like"/>
    <property type="match status" value="1"/>
</dbReference>
<accession>A0ABY9WWX7</accession>
<dbReference type="Pfam" id="PF00702">
    <property type="entry name" value="Hydrolase"/>
    <property type="match status" value="1"/>
</dbReference>
<keyword evidence="5" id="KW-1278">Translocase</keyword>
<dbReference type="RefSeq" id="WP_395804189.1">
    <property type="nucleotide sequence ID" value="NZ_CP043494.1"/>
</dbReference>
<keyword evidence="4 10" id="KW-0479">Metal-binding</keyword>
<evidence type="ECO:0000256" key="6">
    <source>
        <dbReference type="ARBA" id="ARBA00022989"/>
    </source>
</evidence>
<feature type="region of interest" description="Disordered" evidence="11">
    <location>
        <begin position="79"/>
        <end position="128"/>
    </location>
</feature>
<sequence>MAVAGARRVEVLSDIPGRTRYRVARVKGRSRLARALELEVARLPGVERAQVNPLTGGVLLLWRGEAPPTEALAQAVEALASRPEPPPEASQSRGTPHVHELSGKHTDTEGVPGHHHHHDNPYELTPEESDAVERGHILRLMIGGAVLTLVLAKKLLVGRRDAPVSGPLKTVAGLVTLVTGYPFFKGGVRSLGQPSHIDTDTLVTVATIASLVLRENVPALVVIWLLNLGEYLRFLTLRRSRQAIEELLSLGEDTVFVVVDGTEVKRPLSEVQVGQTVAFYEGQKVAVDGTVLSGNGTVNQAPITGESLPVMKSSGDEIYAGTLLVAGSLQVKATRLGNQTAMGRLIQRVEEAREHQAPIELVGERFSSRFVPWSFAMSGLVLLLTGDYRRALTMLVVACPCAAGLATPTAVTATIGNAARRGILIKGGAYLEEAGSLDTIVFDKTGTLTVGTPRVTRVVSLDPEYPPLDVVTVAASGELHSQHPLALAVLQYTSEREMKVPEHTNCEVVVGRGMRADLAGNRILVGSRRLLREHEVPVTEALDREVEEFQRSGDTAICVAVNDRAVGVVGVADTVRPEAAEAIKGLRASGIRRILMLTGDAATSAAVVARHLGIDEVKANLLPDDKYALVRQLRDEGARVAMVGDGINDAPALALANVGIALDTAGSDVAVEAADIALASNDLRGVVDVLSLGRRTLRVIQQNYAVSVVVNSGGVAIGALGLLNPVMAAIMHNLSTQIVVLNSLRLMRYQPALPEGQP</sequence>
<dbReference type="InterPro" id="IPR023298">
    <property type="entry name" value="ATPase_P-typ_TM_dom_sf"/>
</dbReference>
<dbReference type="SFLD" id="SFLDF00027">
    <property type="entry name" value="p-type_atpase"/>
    <property type="match status" value="1"/>
</dbReference>
<dbReference type="Pfam" id="PF19991">
    <property type="entry name" value="HMA_2"/>
    <property type="match status" value="1"/>
</dbReference>
<comment type="catalytic activity">
    <reaction evidence="9">
        <text>Zn(2+)(in) + ATP + H2O = Zn(2+)(out) + ADP + phosphate + H(+)</text>
        <dbReference type="Rhea" id="RHEA:20621"/>
        <dbReference type="ChEBI" id="CHEBI:15377"/>
        <dbReference type="ChEBI" id="CHEBI:15378"/>
        <dbReference type="ChEBI" id="CHEBI:29105"/>
        <dbReference type="ChEBI" id="CHEBI:30616"/>
        <dbReference type="ChEBI" id="CHEBI:43474"/>
        <dbReference type="ChEBI" id="CHEBI:456216"/>
        <dbReference type="EC" id="7.2.2.12"/>
    </reaction>
</comment>
<dbReference type="SFLD" id="SFLDS00003">
    <property type="entry name" value="Haloacid_Dehalogenase"/>
    <property type="match status" value="1"/>
</dbReference>
<dbReference type="EC" id="7.2.2.12" evidence="8"/>
<keyword evidence="10" id="KW-1003">Cell membrane</keyword>
<name>A0ABY9WWX7_9BACT</name>
<organism evidence="13 14">
    <name type="scientific">Archangium minus</name>
    <dbReference type="NCBI Taxonomy" id="83450"/>
    <lineage>
        <taxon>Bacteria</taxon>
        <taxon>Pseudomonadati</taxon>
        <taxon>Myxococcota</taxon>
        <taxon>Myxococcia</taxon>
        <taxon>Myxococcales</taxon>
        <taxon>Cystobacterineae</taxon>
        <taxon>Archangiaceae</taxon>
        <taxon>Archangium</taxon>
    </lineage>
</organism>
<dbReference type="InterPro" id="IPR023299">
    <property type="entry name" value="ATPase_P-typ_cyto_dom_N"/>
</dbReference>
<evidence type="ECO:0000256" key="7">
    <source>
        <dbReference type="ARBA" id="ARBA00023136"/>
    </source>
</evidence>
<dbReference type="InterPro" id="IPR008250">
    <property type="entry name" value="ATPase_P-typ_transduc_dom_A_sf"/>
</dbReference>
<dbReference type="NCBIfam" id="TIGR01525">
    <property type="entry name" value="ATPase-IB_hvy"/>
    <property type="match status" value="1"/>
</dbReference>
<evidence type="ECO:0000259" key="12">
    <source>
        <dbReference type="Pfam" id="PF00122"/>
    </source>
</evidence>
<evidence type="ECO:0000256" key="9">
    <source>
        <dbReference type="ARBA" id="ARBA00047308"/>
    </source>
</evidence>
<comment type="similarity">
    <text evidence="2 10">Belongs to the cation transport ATPase (P-type) (TC 3.A.3) family. Type IB subfamily.</text>
</comment>
<dbReference type="InterPro" id="IPR023214">
    <property type="entry name" value="HAD_sf"/>
</dbReference>
<dbReference type="InterPro" id="IPR001757">
    <property type="entry name" value="P_typ_ATPase"/>
</dbReference>
<dbReference type="Gene3D" id="2.70.150.10">
    <property type="entry name" value="Calcium-transporting ATPase, cytoplasmic transduction domain A"/>
    <property type="match status" value="1"/>
</dbReference>
<keyword evidence="6" id="KW-1133">Transmembrane helix</keyword>
<dbReference type="InterPro" id="IPR018303">
    <property type="entry name" value="ATPase_P-typ_P_site"/>
</dbReference>
<dbReference type="SUPFAM" id="SSF81665">
    <property type="entry name" value="Calcium ATPase, transmembrane domain M"/>
    <property type="match status" value="1"/>
</dbReference>
<dbReference type="Gene3D" id="3.40.1110.10">
    <property type="entry name" value="Calcium-transporting ATPase, cytoplasmic domain N"/>
    <property type="match status" value="2"/>
</dbReference>
<evidence type="ECO:0000256" key="1">
    <source>
        <dbReference type="ARBA" id="ARBA00004370"/>
    </source>
</evidence>
<dbReference type="Proteomes" id="UP001611383">
    <property type="component" value="Chromosome"/>
</dbReference>
<gene>
    <name evidence="13" type="ORF">F0U60_28510</name>
</gene>
<evidence type="ECO:0000256" key="5">
    <source>
        <dbReference type="ARBA" id="ARBA00022967"/>
    </source>
</evidence>
<dbReference type="EMBL" id="CP043494">
    <property type="protein sequence ID" value="WNG47627.1"/>
    <property type="molecule type" value="Genomic_DNA"/>
</dbReference>
<evidence type="ECO:0000256" key="3">
    <source>
        <dbReference type="ARBA" id="ARBA00022692"/>
    </source>
</evidence>
<evidence type="ECO:0000256" key="11">
    <source>
        <dbReference type="SAM" id="MobiDB-lite"/>
    </source>
</evidence>
<keyword evidence="14" id="KW-1185">Reference proteome</keyword>
<dbReference type="PANTHER" id="PTHR48085:SF5">
    <property type="entry name" value="CADMIUM_ZINC-TRANSPORTING ATPASE HMA4-RELATED"/>
    <property type="match status" value="1"/>
</dbReference>
<dbReference type="Pfam" id="PF00122">
    <property type="entry name" value="E1-E2_ATPase"/>
    <property type="match status" value="1"/>
</dbReference>
<keyword evidence="7" id="KW-0472">Membrane</keyword>
<dbReference type="PANTHER" id="PTHR48085">
    <property type="entry name" value="CADMIUM/ZINC-TRANSPORTING ATPASE HMA2-RELATED"/>
    <property type="match status" value="1"/>
</dbReference>
<evidence type="ECO:0000313" key="13">
    <source>
        <dbReference type="EMBL" id="WNG47627.1"/>
    </source>
</evidence>
<feature type="compositionally biased region" description="Basic and acidic residues" evidence="11">
    <location>
        <begin position="97"/>
        <end position="108"/>
    </location>
</feature>
<comment type="subcellular location">
    <subcellularLocation>
        <location evidence="10">Cell membrane</location>
    </subcellularLocation>
    <subcellularLocation>
        <location evidence="1">Membrane</location>
    </subcellularLocation>
</comment>
<dbReference type="InterPro" id="IPR051014">
    <property type="entry name" value="Cation_Transport_ATPase_IB"/>
</dbReference>
<evidence type="ECO:0000256" key="4">
    <source>
        <dbReference type="ARBA" id="ARBA00022723"/>
    </source>
</evidence>
<dbReference type="SFLD" id="SFLDG00002">
    <property type="entry name" value="C1.7:_P-type_atpase_like"/>
    <property type="match status" value="1"/>
</dbReference>
<feature type="domain" description="P-type ATPase A" evidence="12">
    <location>
        <begin position="252"/>
        <end position="350"/>
    </location>
</feature>
<dbReference type="PROSITE" id="PS00154">
    <property type="entry name" value="ATPASE_E1_E2"/>
    <property type="match status" value="1"/>
</dbReference>
<evidence type="ECO:0000256" key="10">
    <source>
        <dbReference type="RuleBase" id="RU362081"/>
    </source>
</evidence>